<feature type="transmembrane region" description="Helical" evidence="1">
    <location>
        <begin position="15"/>
        <end position="32"/>
    </location>
</feature>
<dbReference type="EMBL" id="LDOV01000022">
    <property type="protein sequence ID" value="KLV00484.1"/>
    <property type="molecule type" value="Genomic_DNA"/>
</dbReference>
<name>A0A0J1GM00_9GAMM</name>
<keyword evidence="1" id="KW-1133">Transmembrane helix</keyword>
<proteinExistence type="predicted"/>
<evidence type="ECO:0000313" key="2">
    <source>
        <dbReference type="EMBL" id="KLV00484.1"/>
    </source>
</evidence>
<reference evidence="2 3" key="1">
    <citation type="submission" date="2015-05" db="EMBL/GenBank/DDBJ databases">
        <title>Photobacterium galathea sp. nov.</title>
        <authorList>
            <person name="Machado H."/>
            <person name="Gram L."/>
        </authorList>
    </citation>
    <scope>NUCLEOTIDE SEQUENCE [LARGE SCALE GENOMIC DNA]</scope>
    <source>
        <strain evidence="2 3">DSM 25995</strain>
    </source>
</reference>
<organism evidence="2 3">
    <name type="scientific">Photobacterium aphoticum</name>
    <dbReference type="NCBI Taxonomy" id="754436"/>
    <lineage>
        <taxon>Bacteria</taxon>
        <taxon>Pseudomonadati</taxon>
        <taxon>Pseudomonadota</taxon>
        <taxon>Gammaproteobacteria</taxon>
        <taxon>Vibrionales</taxon>
        <taxon>Vibrionaceae</taxon>
        <taxon>Photobacterium</taxon>
    </lineage>
</organism>
<dbReference type="Proteomes" id="UP000036426">
    <property type="component" value="Unassembled WGS sequence"/>
</dbReference>
<evidence type="ECO:0000313" key="3">
    <source>
        <dbReference type="Proteomes" id="UP000036426"/>
    </source>
</evidence>
<gene>
    <name evidence="2" type="ORF">ABT58_12580</name>
</gene>
<keyword evidence="1" id="KW-0812">Transmembrane</keyword>
<sequence length="69" mass="8016">MLLNYSKAEIEEDPQGLSVIITLKIAAFWALLSKKRQKIKTKKVNKFERHHSLCLIYIQKISSISNMIL</sequence>
<protein>
    <submittedName>
        <fullName evidence="2">Uncharacterized protein</fullName>
    </submittedName>
</protein>
<keyword evidence="3" id="KW-1185">Reference proteome</keyword>
<dbReference type="PATRIC" id="fig|754436.4.peg.2676"/>
<accession>A0A0J1GM00</accession>
<comment type="caution">
    <text evidence="2">The sequence shown here is derived from an EMBL/GenBank/DDBJ whole genome shotgun (WGS) entry which is preliminary data.</text>
</comment>
<keyword evidence="1" id="KW-0472">Membrane</keyword>
<dbReference type="AlphaFoldDB" id="A0A0J1GM00"/>
<evidence type="ECO:0000256" key="1">
    <source>
        <dbReference type="SAM" id="Phobius"/>
    </source>
</evidence>